<organism evidence="12 13">
    <name type="scientific">Carpinus fangiana</name>
    <dbReference type="NCBI Taxonomy" id="176857"/>
    <lineage>
        <taxon>Eukaryota</taxon>
        <taxon>Viridiplantae</taxon>
        <taxon>Streptophyta</taxon>
        <taxon>Embryophyta</taxon>
        <taxon>Tracheophyta</taxon>
        <taxon>Spermatophyta</taxon>
        <taxon>Magnoliopsida</taxon>
        <taxon>eudicotyledons</taxon>
        <taxon>Gunneridae</taxon>
        <taxon>Pentapetalae</taxon>
        <taxon>rosids</taxon>
        <taxon>fabids</taxon>
        <taxon>Fagales</taxon>
        <taxon>Betulaceae</taxon>
        <taxon>Carpinus</taxon>
    </lineage>
</organism>
<feature type="active site" evidence="9">
    <location>
        <position position="453"/>
    </location>
</feature>
<dbReference type="Gene3D" id="1.50.10.10">
    <property type="match status" value="1"/>
</dbReference>
<sequence length="503" mass="55438">MEHGGVLLKGLLLLWHVLASQINGLAVEEQGLCFSAFHYKDALGKAILFLEGQRSGKLPRSQRVEWRGDSALSDGNPDHVNLIGGYYDAGDNVKFGWPMAFTVSLLSWAAIEYNEEISSVNQLGHLHTAIRWGTNFILRSHTSSNTLYTQRPEDMDTPRTLYKITSNSPGTEAAAEAAAALSAASIVFEGVDANYSRTLLSHSRSLFEFADEYRGSYQASCPFYCSFSGYQDELLWAAAWLYKASKENKYLSYVSTNQDWSQPVSEFSWDNKFVGAQILLANEFYGGKKDLTKFKSDAESFICAVMPGSSSLQIETTPGGLLFIRDGCNLQYVTSSSMVLLIYTKILNASHIDGVNCGSMYFSASQLRKFAKSQVDYILGNNPQKMSYMVGFGNKYPKQLHHRGSSIPSVKALPTKVGCNDGFSNYFSSSNPNPNTHVGAIVGGPDPNDNFNDVRSDFSHSEPTTYVNAAFVGSVAALLAESEEEYLQLMPQVNKTANMAYYV</sequence>
<keyword evidence="13" id="KW-1185">Reference proteome</keyword>
<dbReference type="InterPro" id="IPR008928">
    <property type="entry name" value="6-hairpin_glycosidase_sf"/>
</dbReference>
<protein>
    <recommendedName>
        <fullName evidence="10">Endoglucanase</fullName>
        <ecNumber evidence="10">3.2.1.4</ecNumber>
    </recommendedName>
</protein>
<dbReference type="InterPro" id="IPR018221">
    <property type="entry name" value="Glyco_hydro_9_His_AS"/>
</dbReference>
<dbReference type="FunFam" id="1.50.10.10:FF:000020">
    <property type="entry name" value="Endoglucanase"/>
    <property type="match status" value="1"/>
</dbReference>
<dbReference type="GO" id="GO:0030245">
    <property type="term" value="P:cellulose catabolic process"/>
    <property type="evidence" value="ECO:0007669"/>
    <property type="project" value="UniProtKB-KW"/>
</dbReference>
<dbReference type="EMBL" id="CM017325">
    <property type="protein sequence ID" value="KAE8055407.1"/>
    <property type="molecule type" value="Genomic_DNA"/>
</dbReference>
<evidence type="ECO:0000256" key="10">
    <source>
        <dbReference type="RuleBase" id="RU361166"/>
    </source>
</evidence>
<evidence type="ECO:0000256" key="1">
    <source>
        <dbReference type="ARBA" id="ARBA00000966"/>
    </source>
</evidence>
<evidence type="ECO:0000256" key="7">
    <source>
        <dbReference type="ARBA" id="ARBA00023326"/>
    </source>
</evidence>
<dbReference type="InterPro" id="IPR001701">
    <property type="entry name" value="Glyco_hydro_9"/>
</dbReference>
<dbReference type="GO" id="GO:0008810">
    <property type="term" value="F:cellulase activity"/>
    <property type="evidence" value="ECO:0007669"/>
    <property type="project" value="UniProtKB-EC"/>
</dbReference>
<evidence type="ECO:0000259" key="11">
    <source>
        <dbReference type="Pfam" id="PF00759"/>
    </source>
</evidence>
<keyword evidence="5 8" id="KW-0119">Carbohydrate metabolism</keyword>
<feature type="active site" evidence="8">
    <location>
        <position position="401"/>
    </location>
</feature>
<evidence type="ECO:0000256" key="9">
    <source>
        <dbReference type="PROSITE-ProRule" id="PRU10060"/>
    </source>
</evidence>
<evidence type="ECO:0000256" key="3">
    <source>
        <dbReference type="ARBA" id="ARBA00022801"/>
    </source>
</evidence>
<proteinExistence type="inferred from homology"/>
<dbReference type="OrthoDB" id="10257085at2759"/>
<dbReference type="InterPro" id="IPR033126">
    <property type="entry name" value="Glyco_hydro_9_Asp/Glu_AS"/>
</dbReference>
<keyword evidence="10" id="KW-0732">Signal</keyword>
<evidence type="ECO:0000313" key="12">
    <source>
        <dbReference type="EMBL" id="KAE8055407.1"/>
    </source>
</evidence>
<dbReference type="PROSITE" id="PS00592">
    <property type="entry name" value="GH9_2"/>
    <property type="match status" value="1"/>
</dbReference>
<feature type="chain" id="PRO_5024486881" description="Endoglucanase" evidence="10">
    <location>
        <begin position="20"/>
        <end position="503"/>
    </location>
</feature>
<dbReference type="PROSITE" id="PS00698">
    <property type="entry name" value="GH9_3"/>
    <property type="match status" value="1"/>
</dbReference>
<dbReference type="PANTHER" id="PTHR22298">
    <property type="entry name" value="ENDO-1,4-BETA-GLUCANASE"/>
    <property type="match status" value="1"/>
</dbReference>
<evidence type="ECO:0000256" key="6">
    <source>
        <dbReference type="ARBA" id="ARBA00023295"/>
    </source>
</evidence>
<dbReference type="Proteomes" id="UP000327013">
    <property type="component" value="Chromosome 5"/>
</dbReference>
<evidence type="ECO:0000256" key="5">
    <source>
        <dbReference type="ARBA" id="ARBA00023277"/>
    </source>
</evidence>
<evidence type="ECO:0000256" key="8">
    <source>
        <dbReference type="PROSITE-ProRule" id="PRU10059"/>
    </source>
</evidence>
<dbReference type="SUPFAM" id="SSF48208">
    <property type="entry name" value="Six-hairpin glycosidases"/>
    <property type="match status" value="1"/>
</dbReference>
<feature type="signal peptide" evidence="10">
    <location>
        <begin position="1"/>
        <end position="19"/>
    </location>
</feature>
<evidence type="ECO:0000256" key="2">
    <source>
        <dbReference type="ARBA" id="ARBA00007072"/>
    </source>
</evidence>
<comment type="catalytic activity">
    <reaction evidence="1 10">
        <text>Endohydrolysis of (1-&gt;4)-beta-D-glucosidic linkages in cellulose, lichenin and cereal beta-D-glucans.</text>
        <dbReference type="EC" id="3.2.1.4"/>
    </reaction>
</comment>
<evidence type="ECO:0000313" key="13">
    <source>
        <dbReference type="Proteomes" id="UP000327013"/>
    </source>
</evidence>
<keyword evidence="6 8" id="KW-0326">Glycosidase</keyword>
<feature type="domain" description="Glycoside hydrolase family 9" evidence="11">
    <location>
        <begin position="39"/>
        <end position="474"/>
    </location>
</feature>
<accession>A0A5N6R6K3</accession>
<comment type="similarity">
    <text evidence="2 8 10">Belongs to the glycosyl hydrolase 9 (cellulase E) family.</text>
</comment>
<dbReference type="AlphaFoldDB" id="A0A5N6R6K3"/>
<keyword evidence="7 8" id="KW-0624">Polysaccharide degradation</keyword>
<evidence type="ECO:0000256" key="4">
    <source>
        <dbReference type="ARBA" id="ARBA00023001"/>
    </source>
</evidence>
<reference evidence="12 13" key="1">
    <citation type="submission" date="2019-06" db="EMBL/GenBank/DDBJ databases">
        <title>A chromosomal-level reference genome of Carpinus fangiana (Coryloideae, Betulaceae).</title>
        <authorList>
            <person name="Yang X."/>
            <person name="Wang Z."/>
            <person name="Zhang L."/>
            <person name="Hao G."/>
            <person name="Liu J."/>
            <person name="Yang Y."/>
        </authorList>
    </citation>
    <scope>NUCLEOTIDE SEQUENCE [LARGE SCALE GENOMIC DNA]</scope>
    <source>
        <strain evidence="12">Cfa_2016G</strain>
        <tissue evidence="12">Leaf</tissue>
    </source>
</reference>
<keyword evidence="3 8" id="KW-0378">Hydrolase</keyword>
<dbReference type="InterPro" id="IPR012341">
    <property type="entry name" value="6hp_glycosidase-like_sf"/>
</dbReference>
<keyword evidence="4 10" id="KW-0136">Cellulose degradation</keyword>
<name>A0A5N6R6K3_9ROSI</name>
<gene>
    <name evidence="12" type="ORF">FH972_012247</name>
</gene>
<dbReference type="Pfam" id="PF00759">
    <property type="entry name" value="Glyco_hydro_9"/>
    <property type="match status" value="1"/>
</dbReference>
<dbReference type="EC" id="3.2.1.4" evidence="10"/>
<feature type="active site" evidence="9">
    <location>
        <position position="462"/>
    </location>
</feature>